<gene>
    <name evidence="1" type="ORF">OIU84_020458</name>
</gene>
<dbReference type="Proteomes" id="UP001162972">
    <property type="component" value="Chromosome 8"/>
</dbReference>
<dbReference type="EMBL" id="JAPFFJ010000004">
    <property type="protein sequence ID" value="KAJ6428803.1"/>
    <property type="molecule type" value="Genomic_DNA"/>
</dbReference>
<keyword evidence="2" id="KW-1185">Reference proteome</keyword>
<sequence>MCSQMLFFGLSLRPGRRLPSGKQKHVLNPPSLQKLWLLQNVWYASVYFVKVCFIR</sequence>
<protein>
    <submittedName>
        <fullName evidence="1">Uncharacterized protein</fullName>
    </submittedName>
</protein>
<accession>A0AAD6PHT0</accession>
<organism evidence="1 2">
    <name type="scientific">Salix udensis</name>
    <dbReference type="NCBI Taxonomy" id="889485"/>
    <lineage>
        <taxon>Eukaryota</taxon>
        <taxon>Viridiplantae</taxon>
        <taxon>Streptophyta</taxon>
        <taxon>Embryophyta</taxon>
        <taxon>Tracheophyta</taxon>
        <taxon>Spermatophyta</taxon>
        <taxon>Magnoliopsida</taxon>
        <taxon>eudicotyledons</taxon>
        <taxon>Gunneridae</taxon>
        <taxon>Pentapetalae</taxon>
        <taxon>rosids</taxon>
        <taxon>fabids</taxon>
        <taxon>Malpighiales</taxon>
        <taxon>Salicaceae</taxon>
        <taxon>Saliceae</taxon>
        <taxon>Salix</taxon>
    </lineage>
</organism>
<evidence type="ECO:0000313" key="1">
    <source>
        <dbReference type="EMBL" id="KAJ6428803.1"/>
    </source>
</evidence>
<proteinExistence type="predicted"/>
<comment type="caution">
    <text evidence="1">The sequence shown here is derived from an EMBL/GenBank/DDBJ whole genome shotgun (WGS) entry which is preliminary data.</text>
</comment>
<evidence type="ECO:0000313" key="2">
    <source>
        <dbReference type="Proteomes" id="UP001162972"/>
    </source>
</evidence>
<name>A0AAD6PHT0_9ROSI</name>
<dbReference type="AlphaFoldDB" id="A0AAD6PHT0"/>
<reference evidence="1 2" key="1">
    <citation type="journal article" date="2023" name="Int. J. Mol. Sci.">
        <title>De Novo Assembly and Annotation of 11 Diverse Shrub Willow (Salix) Genomes Reveals Novel Gene Organization in Sex-Linked Regions.</title>
        <authorList>
            <person name="Hyden B."/>
            <person name="Feng K."/>
            <person name="Yates T.B."/>
            <person name="Jawdy S."/>
            <person name="Cereghino C."/>
            <person name="Smart L.B."/>
            <person name="Muchero W."/>
        </authorList>
    </citation>
    <scope>NUCLEOTIDE SEQUENCE [LARGE SCALE GENOMIC DNA]</scope>
    <source>
        <tissue evidence="1">Shoot tip</tissue>
    </source>
</reference>